<evidence type="ECO:0000256" key="3">
    <source>
        <dbReference type="ARBA" id="ARBA00022692"/>
    </source>
</evidence>
<proteinExistence type="inferred from homology"/>
<dbReference type="PANTHER" id="PTHR21716">
    <property type="entry name" value="TRANSMEMBRANE PROTEIN"/>
    <property type="match status" value="1"/>
</dbReference>
<dbReference type="AlphaFoldDB" id="A0A7X3G541"/>
<evidence type="ECO:0000256" key="1">
    <source>
        <dbReference type="ARBA" id="ARBA00004141"/>
    </source>
</evidence>
<protein>
    <submittedName>
        <fullName evidence="7">AI-2E family transporter</fullName>
    </submittedName>
</protein>
<name>A0A7X3G541_9BURK</name>
<feature type="transmembrane region" description="Helical" evidence="6">
    <location>
        <begin position="145"/>
        <end position="164"/>
    </location>
</feature>
<evidence type="ECO:0000256" key="5">
    <source>
        <dbReference type="ARBA" id="ARBA00023136"/>
    </source>
</evidence>
<comment type="similarity">
    <text evidence="2">Belongs to the autoinducer-2 exporter (AI-2E) (TC 2.A.86) family.</text>
</comment>
<sequence>MPALFALALAVLLQHFLGALAWAGLLAVITWPAHVHLQRRGWPPAASAACLVGLLILGFVGPSILLLNTLGGELAGVQRLLARANETGIPVPVWIAHLPMVAEHAVQWWNEHLALPGGLNRLVGSAAGDFAPHLTGAARLWGSTILANALYLFLALLTLFVLYLHGPAAIHHVDTAGMRALPRQYPMLRRVFPLSVRGTALGLVSVAILEGCVLGAAYAIAGAPAPALLGVLTGYFALVPGGAPLSFSLVSLLLLGQGHSGAALGLFCWGAFELFLVDKFIRPKLIGRRVNLPFLAVLFGLLGGVSTLGVIGLFVGPFMMAILFEWLRDNTAFNTNSSVDVDVYSSTDETNSASADRTDNTN</sequence>
<keyword evidence="5 6" id="KW-0472">Membrane</keyword>
<comment type="caution">
    <text evidence="7">The sequence shown here is derived from an EMBL/GenBank/DDBJ whole genome shotgun (WGS) entry which is preliminary data.</text>
</comment>
<dbReference type="InterPro" id="IPR002549">
    <property type="entry name" value="AI-2E-like"/>
</dbReference>
<feature type="transmembrane region" description="Helical" evidence="6">
    <location>
        <begin position="261"/>
        <end position="281"/>
    </location>
</feature>
<accession>A0A7X3G541</accession>
<evidence type="ECO:0000256" key="4">
    <source>
        <dbReference type="ARBA" id="ARBA00022989"/>
    </source>
</evidence>
<reference evidence="7 8" key="1">
    <citation type="submission" date="2019-12" db="EMBL/GenBank/DDBJ databases">
        <authorList>
            <person name="Li C."/>
            <person name="Zhao J."/>
        </authorList>
    </citation>
    <scope>NUCLEOTIDE SEQUENCE [LARGE SCALE GENOMIC DNA]</scope>
    <source>
        <strain evidence="7 8">NEAU-DD11</strain>
    </source>
</reference>
<dbReference type="GO" id="GO:0016020">
    <property type="term" value="C:membrane"/>
    <property type="evidence" value="ECO:0007669"/>
    <property type="project" value="UniProtKB-SubCell"/>
</dbReference>
<dbReference type="PANTHER" id="PTHR21716:SF61">
    <property type="entry name" value="BLR8064 PROTEIN"/>
    <property type="match status" value="1"/>
</dbReference>
<evidence type="ECO:0000313" key="8">
    <source>
        <dbReference type="Proteomes" id="UP000443353"/>
    </source>
</evidence>
<feature type="transmembrane region" description="Helical" evidence="6">
    <location>
        <begin position="200"/>
        <end position="221"/>
    </location>
</feature>
<dbReference type="Pfam" id="PF01594">
    <property type="entry name" value="AI-2E_transport"/>
    <property type="match status" value="1"/>
</dbReference>
<gene>
    <name evidence="7" type="ORF">GPY61_28360</name>
</gene>
<dbReference type="EMBL" id="WSES01000010">
    <property type="protein sequence ID" value="MVW63847.1"/>
    <property type="molecule type" value="Genomic_DNA"/>
</dbReference>
<evidence type="ECO:0000256" key="2">
    <source>
        <dbReference type="ARBA" id="ARBA00009773"/>
    </source>
</evidence>
<dbReference type="Proteomes" id="UP000443353">
    <property type="component" value="Unassembled WGS sequence"/>
</dbReference>
<keyword evidence="3 6" id="KW-0812">Transmembrane</keyword>
<feature type="transmembrane region" description="Helical" evidence="6">
    <location>
        <begin position="45"/>
        <end position="70"/>
    </location>
</feature>
<keyword evidence="8" id="KW-1185">Reference proteome</keyword>
<feature type="transmembrane region" description="Helical" evidence="6">
    <location>
        <begin position="293"/>
        <end position="324"/>
    </location>
</feature>
<feature type="transmembrane region" description="Helical" evidence="6">
    <location>
        <begin position="228"/>
        <end position="255"/>
    </location>
</feature>
<organism evidence="7 8">
    <name type="scientific">Massilia cellulosiltytica</name>
    <dbReference type="NCBI Taxonomy" id="2683234"/>
    <lineage>
        <taxon>Bacteria</taxon>
        <taxon>Pseudomonadati</taxon>
        <taxon>Pseudomonadota</taxon>
        <taxon>Betaproteobacteria</taxon>
        <taxon>Burkholderiales</taxon>
        <taxon>Oxalobacteraceae</taxon>
        <taxon>Telluria group</taxon>
        <taxon>Massilia</taxon>
    </lineage>
</organism>
<comment type="subcellular location">
    <subcellularLocation>
        <location evidence="1">Membrane</location>
        <topology evidence="1">Multi-pass membrane protein</topology>
    </subcellularLocation>
</comment>
<keyword evidence="4 6" id="KW-1133">Transmembrane helix</keyword>
<evidence type="ECO:0000256" key="6">
    <source>
        <dbReference type="SAM" id="Phobius"/>
    </source>
</evidence>
<evidence type="ECO:0000313" key="7">
    <source>
        <dbReference type="EMBL" id="MVW63847.1"/>
    </source>
</evidence>